<sequence>MSCKARHVLDLFYLLFAQGARHRKTPKHGSSPPHTHTPTHNLKKNGRHRGGKAGKNTLFLRGGAVRVHLYNTFLLRQKRMLAAGE</sequence>
<dbReference type="AlphaFoldDB" id="A0A2M4DIK8"/>
<organism evidence="2">
    <name type="scientific">Anopheles darlingi</name>
    <name type="common">Mosquito</name>
    <dbReference type="NCBI Taxonomy" id="43151"/>
    <lineage>
        <taxon>Eukaryota</taxon>
        <taxon>Metazoa</taxon>
        <taxon>Ecdysozoa</taxon>
        <taxon>Arthropoda</taxon>
        <taxon>Hexapoda</taxon>
        <taxon>Insecta</taxon>
        <taxon>Pterygota</taxon>
        <taxon>Neoptera</taxon>
        <taxon>Endopterygota</taxon>
        <taxon>Diptera</taxon>
        <taxon>Nematocera</taxon>
        <taxon>Culicoidea</taxon>
        <taxon>Culicidae</taxon>
        <taxon>Anophelinae</taxon>
        <taxon>Anopheles</taxon>
    </lineage>
</organism>
<name>A0A2M4DIK8_ANODA</name>
<feature type="compositionally biased region" description="Basic residues" evidence="1">
    <location>
        <begin position="41"/>
        <end position="52"/>
    </location>
</feature>
<proteinExistence type="predicted"/>
<reference evidence="2" key="1">
    <citation type="submission" date="2018-01" db="EMBL/GenBank/DDBJ databases">
        <title>An insight into the sialome of Amazonian anophelines.</title>
        <authorList>
            <person name="Ribeiro J.M."/>
            <person name="Scarpassa V."/>
            <person name="Calvo E."/>
        </authorList>
    </citation>
    <scope>NUCLEOTIDE SEQUENCE</scope>
</reference>
<feature type="region of interest" description="Disordered" evidence="1">
    <location>
        <begin position="22"/>
        <end position="56"/>
    </location>
</feature>
<protein>
    <submittedName>
        <fullName evidence="2">Putative secreted protein</fullName>
    </submittedName>
</protein>
<evidence type="ECO:0000313" key="2">
    <source>
        <dbReference type="EMBL" id="MBW77329.1"/>
    </source>
</evidence>
<evidence type="ECO:0000256" key="1">
    <source>
        <dbReference type="SAM" id="MobiDB-lite"/>
    </source>
</evidence>
<dbReference type="EMBL" id="GGFL01013151">
    <property type="protein sequence ID" value="MBW77329.1"/>
    <property type="molecule type" value="Transcribed_RNA"/>
</dbReference>
<accession>A0A2M4DIK8</accession>